<dbReference type="OrthoDB" id="3765434at2"/>
<dbReference type="STRING" id="1348853.LK12_22075"/>
<feature type="domain" description="DUF6602" evidence="1">
    <location>
        <begin position="23"/>
        <end position="127"/>
    </location>
</feature>
<gene>
    <name evidence="2" type="ORF">LK12_22075</name>
</gene>
<evidence type="ECO:0000313" key="2">
    <source>
        <dbReference type="EMBL" id="KHK89203.1"/>
    </source>
</evidence>
<sequence length="240" mass="26023">MTSWSLEALLADLHSSVTEQLARARRTMGHPVAKGDVAESIWAQLLAGYLPQRYKVAKAFVCDSEGRFSDQLDVVVYDRQYSPLIFEMDNQIIIPAESVYAVFEAKQEIDAAQVGYAAKKIASVRGLKRTSLPVPHIGGSSPPKPLQPIIGGLLTFESTWSPPLGSSLAKALADADDDSRIDIGCVAAHGWFACDDAGCHVINDQGKPATAFLLELIARLQGLATVPMIDIRAYAKWLND</sequence>
<organism evidence="2 3">
    <name type="scientific">Novosphingobium malaysiense</name>
    <dbReference type="NCBI Taxonomy" id="1348853"/>
    <lineage>
        <taxon>Bacteria</taxon>
        <taxon>Pseudomonadati</taxon>
        <taxon>Pseudomonadota</taxon>
        <taxon>Alphaproteobacteria</taxon>
        <taxon>Sphingomonadales</taxon>
        <taxon>Sphingomonadaceae</taxon>
        <taxon>Novosphingobium</taxon>
    </lineage>
</organism>
<dbReference type="Pfam" id="PF20247">
    <property type="entry name" value="DUF6602"/>
    <property type="match status" value="1"/>
</dbReference>
<dbReference type="AlphaFoldDB" id="A0A0B1ZIV0"/>
<keyword evidence="3" id="KW-1185">Reference proteome</keyword>
<dbReference type="EMBL" id="JTDI01000008">
    <property type="protein sequence ID" value="KHK89203.1"/>
    <property type="molecule type" value="Genomic_DNA"/>
</dbReference>
<dbReference type="Proteomes" id="UP000031057">
    <property type="component" value="Unassembled WGS sequence"/>
</dbReference>
<dbReference type="RefSeq" id="WP_039289906.1">
    <property type="nucleotide sequence ID" value="NZ_JTDI01000008.1"/>
</dbReference>
<proteinExistence type="predicted"/>
<protein>
    <recommendedName>
        <fullName evidence="1">DUF6602 domain-containing protein</fullName>
    </recommendedName>
</protein>
<dbReference type="CDD" id="cd21411">
    <property type="entry name" value="NucC"/>
    <property type="match status" value="1"/>
</dbReference>
<evidence type="ECO:0000313" key="3">
    <source>
        <dbReference type="Proteomes" id="UP000031057"/>
    </source>
</evidence>
<accession>A0A0B1ZIV0</accession>
<dbReference type="InterPro" id="IPR046537">
    <property type="entry name" value="DUF6602"/>
</dbReference>
<reference evidence="2 3" key="1">
    <citation type="submission" date="2014-10" db="EMBL/GenBank/DDBJ databases">
        <title>Genome sequence of Novosphingobium malaysiense MUSC 273(T).</title>
        <authorList>
            <person name="Lee L.-H."/>
        </authorList>
    </citation>
    <scope>NUCLEOTIDE SEQUENCE [LARGE SCALE GENOMIC DNA]</scope>
    <source>
        <strain evidence="2 3">MUSC 273</strain>
    </source>
</reference>
<evidence type="ECO:0000259" key="1">
    <source>
        <dbReference type="Pfam" id="PF20247"/>
    </source>
</evidence>
<name>A0A0B1ZIV0_9SPHN</name>
<comment type="caution">
    <text evidence="2">The sequence shown here is derived from an EMBL/GenBank/DDBJ whole genome shotgun (WGS) entry which is preliminary data.</text>
</comment>